<dbReference type="InterPro" id="IPR049551">
    <property type="entry name" value="PKS_DH_C"/>
</dbReference>
<dbReference type="SMART" id="SM00824">
    <property type="entry name" value="PKS_TE"/>
    <property type="match status" value="1"/>
</dbReference>
<dbReference type="SUPFAM" id="SSF56801">
    <property type="entry name" value="Acetyl-CoA synthetase-like"/>
    <property type="match status" value="1"/>
</dbReference>
<dbReference type="InterPro" id="IPR014043">
    <property type="entry name" value="Acyl_transferase_dom"/>
</dbReference>
<dbReference type="InterPro" id="IPR016039">
    <property type="entry name" value="Thiolase-like"/>
</dbReference>
<dbReference type="PROSITE" id="PS52004">
    <property type="entry name" value="KS3_2"/>
    <property type="match status" value="1"/>
</dbReference>
<evidence type="ECO:0000259" key="11">
    <source>
        <dbReference type="PROSITE" id="PS52019"/>
    </source>
</evidence>
<comment type="cofactor">
    <cofactor evidence="1">
        <name>pantetheine 4'-phosphate</name>
        <dbReference type="ChEBI" id="CHEBI:47942"/>
    </cofactor>
</comment>
<feature type="region of interest" description="N-terminal hotdog fold" evidence="7">
    <location>
        <begin position="1526"/>
        <end position="1648"/>
    </location>
</feature>
<evidence type="ECO:0000256" key="7">
    <source>
        <dbReference type="PROSITE-ProRule" id="PRU01363"/>
    </source>
</evidence>
<feature type="compositionally biased region" description="Acidic residues" evidence="8">
    <location>
        <begin position="160"/>
        <end position="177"/>
    </location>
</feature>
<dbReference type="Gene3D" id="3.10.129.110">
    <property type="entry name" value="Polyketide synthase dehydratase"/>
    <property type="match status" value="1"/>
</dbReference>
<evidence type="ECO:0000256" key="1">
    <source>
        <dbReference type="ARBA" id="ARBA00001957"/>
    </source>
</evidence>
<dbReference type="FunFam" id="3.40.47.10:FF:000019">
    <property type="entry name" value="Polyketide synthase type I"/>
    <property type="match status" value="1"/>
</dbReference>
<evidence type="ECO:0000313" key="12">
    <source>
        <dbReference type="EMBL" id="MBE1491056.1"/>
    </source>
</evidence>
<dbReference type="PANTHER" id="PTHR43775:SF51">
    <property type="entry name" value="INACTIVE PHENOLPHTHIOCEROL SYNTHESIS POLYKETIDE SYNTHASE TYPE I PKS1-RELATED"/>
    <property type="match status" value="1"/>
</dbReference>
<accession>A0A927RAU8</accession>
<protein>
    <submittedName>
        <fullName evidence="12">Acyl transferase domain-containing protein/acyl-CoA synthetase (AMP-forming)/AMP-acid ligase II/acyl carrier protein</fullName>
    </submittedName>
</protein>
<dbReference type="Proteomes" id="UP000649753">
    <property type="component" value="Unassembled WGS sequence"/>
</dbReference>
<dbReference type="Gene3D" id="3.40.50.720">
    <property type="entry name" value="NAD(P)-binding Rossmann-like Domain"/>
    <property type="match status" value="1"/>
</dbReference>
<dbReference type="Pfam" id="PF13193">
    <property type="entry name" value="AMP-binding_C"/>
    <property type="match status" value="1"/>
</dbReference>
<dbReference type="GO" id="GO:0004315">
    <property type="term" value="F:3-oxoacyl-[acyl-carrier-protein] synthase activity"/>
    <property type="evidence" value="ECO:0007669"/>
    <property type="project" value="InterPro"/>
</dbReference>
<dbReference type="InterPro" id="IPR057326">
    <property type="entry name" value="KR_dom"/>
</dbReference>
<dbReference type="GO" id="GO:0031177">
    <property type="term" value="F:phosphopantetheine binding"/>
    <property type="evidence" value="ECO:0007669"/>
    <property type="project" value="InterPro"/>
</dbReference>
<dbReference type="InterPro" id="IPR006162">
    <property type="entry name" value="Ppantetheine_attach_site"/>
</dbReference>
<keyword evidence="6" id="KW-0012">Acyltransferase</keyword>
<dbReference type="InterPro" id="IPR009081">
    <property type="entry name" value="PP-bd_ACP"/>
</dbReference>
<keyword evidence="3" id="KW-0597">Phosphoprotein</keyword>
<organism evidence="12 13">
    <name type="scientific">Plantactinospora soyae</name>
    <dbReference type="NCBI Taxonomy" id="1544732"/>
    <lineage>
        <taxon>Bacteria</taxon>
        <taxon>Bacillati</taxon>
        <taxon>Actinomycetota</taxon>
        <taxon>Actinomycetes</taxon>
        <taxon>Micromonosporales</taxon>
        <taxon>Micromonosporaceae</taxon>
        <taxon>Plantactinospora</taxon>
    </lineage>
</organism>
<dbReference type="InterPro" id="IPR042099">
    <property type="entry name" value="ANL_N_sf"/>
</dbReference>
<dbReference type="PROSITE" id="PS00606">
    <property type="entry name" value="KS3_1"/>
    <property type="match status" value="1"/>
</dbReference>
<dbReference type="InterPro" id="IPR042104">
    <property type="entry name" value="PKS_dehydratase_sf"/>
</dbReference>
<keyword evidence="13" id="KW-1185">Reference proteome</keyword>
<dbReference type="Gene3D" id="3.40.50.1820">
    <property type="entry name" value="alpha/beta hydrolase"/>
    <property type="match status" value="1"/>
</dbReference>
<dbReference type="SUPFAM" id="SSF53901">
    <property type="entry name" value="Thiolase-like"/>
    <property type="match status" value="1"/>
</dbReference>
<dbReference type="GO" id="GO:0016874">
    <property type="term" value="F:ligase activity"/>
    <property type="evidence" value="ECO:0007669"/>
    <property type="project" value="UniProtKB-KW"/>
</dbReference>
<proteinExistence type="predicted"/>
<dbReference type="SMART" id="SM00825">
    <property type="entry name" value="PKS_KS"/>
    <property type="match status" value="1"/>
</dbReference>
<dbReference type="SUPFAM" id="SSF51735">
    <property type="entry name" value="NAD(P)-binding Rossmann-fold domains"/>
    <property type="match status" value="2"/>
</dbReference>
<dbReference type="InterPro" id="IPR000873">
    <property type="entry name" value="AMP-dep_synth/lig_dom"/>
</dbReference>
<dbReference type="Gene3D" id="1.10.1200.10">
    <property type="entry name" value="ACP-like"/>
    <property type="match status" value="2"/>
</dbReference>
<dbReference type="SMART" id="SM00827">
    <property type="entry name" value="PKS_AT"/>
    <property type="match status" value="1"/>
</dbReference>
<dbReference type="GO" id="GO:0004312">
    <property type="term" value="F:fatty acid synthase activity"/>
    <property type="evidence" value="ECO:0007669"/>
    <property type="project" value="TreeGrafter"/>
</dbReference>
<dbReference type="Pfam" id="PF00698">
    <property type="entry name" value="Acyl_transf_1"/>
    <property type="match status" value="1"/>
</dbReference>
<dbReference type="PROSITE" id="PS50075">
    <property type="entry name" value="CARRIER"/>
    <property type="match status" value="2"/>
</dbReference>
<dbReference type="InterPro" id="IPR020807">
    <property type="entry name" value="PKS_DH"/>
</dbReference>
<feature type="domain" description="Carrier" evidence="9">
    <location>
        <begin position="544"/>
        <end position="618"/>
    </location>
</feature>
<dbReference type="InterPro" id="IPR029058">
    <property type="entry name" value="AB_hydrolase_fold"/>
</dbReference>
<feature type="domain" description="PKS/mFAS DH" evidence="11">
    <location>
        <begin position="1526"/>
        <end position="1793"/>
    </location>
</feature>
<keyword evidence="12" id="KW-0436">Ligase</keyword>
<dbReference type="InterPro" id="IPR001031">
    <property type="entry name" value="Thioesterase"/>
</dbReference>
<dbReference type="InterPro" id="IPR036736">
    <property type="entry name" value="ACP-like_sf"/>
</dbReference>
<dbReference type="InterPro" id="IPR049900">
    <property type="entry name" value="PKS_mFAS_DH"/>
</dbReference>
<dbReference type="SMART" id="SM01294">
    <property type="entry name" value="PKS_PP_betabranch"/>
    <property type="match status" value="1"/>
</dbReference>
<dbReference type="InterPro" id="IPR045851">
    <property type="entry name" value="AMP-bd_C_sf"/>
</dbReference>
<dbReference type="InterPro" id="IPR014030">
    <property type="entry name" value="Ketoacyl_synth_N"/>
</dbReference>
<evidence type="ECO:0000256" key="2">
    <source>
        <dbReference type="ARBA" id="ARBA00022450"/>
    </source>
</evidence>
<evidence type="ECO:0000256" key="4">
    <source>
        <dbReference type="ARBA" id="ARBA00022679"/>
    </source>
</evidence>
<evidence type="ECO:0000256" key="3">
    <source>
        <dbReference type="ARBA" id="ARBA00022553"/>
    </source>
</evidence>
<dbReference type="SMART" id="SM00822">
    <property type="entry name" value="PKS_KR"/>
    <property type="match status" value="1"/>
</dbReference>
<dbReference type="CDD" id="cd08956">
    <property type="entry name" value="KR_3_FAS_SDR_x"/>
    <property type="match status" value="1"/>
</dbReference>
<comment type="caution">
    <text evidence="12">The sequence shown here is derived from an EMBL/GenBank/DDBJ whole genome shotgun (WGS) entry which is preliminary data.</text>
</comment>
<dbReference type="Pfam" id="PF00550">
    <property type="entry name" value="PP-binding"/>
    <property type="match status" value="2"/>
</dbReference>
<keyword evidence="2" id="KW-0596">Phosphopantetheine</keyword>
<dbReference type="InterPro" id="IPR018201">
    <property type="entry name" value="Ketoacyl_synth_AS"/>
</dbReference>
<gene>
    <name evidence="12" type="ORF">H4W31_006694</name>
</gene>
<dbReference type="SUPFAM" id="SSF53474">
    <property type="entry name" value="alpha/beta-Hydrolases"/>
    <property type="match status" value="1"/>
</dbReference>
<evidence type="ECO:0000256" key="8">
    <source>
        <dbReference type="SAM" id="MobiDB-lite"/>
    </source>
</evidence>
<reference evidence="12" key="1">
    <citation type="submission" date="2020-10" db="EMBL/GenBank/DDBJ databases">
        <title>Sequencing the genomes of 1000 actinobacteria strains.</title>
        <authorList>
            <person name="Klenk H.-P."/>
        </authorList>
    </citation>
    <scope>NUCLEOTIDE SEQUENCE</scope>
    <source>
        <strain evidence="12">DSM 46832</strain>
    </source>
</reference>
<dbReference type="Gene3D" id="3.40.50.12780">
    <property type="entry name" value="N-terminal domain of ligase-like"/>
    <property type="match status" value="1"/>
</dbReference>
<name>A0A927RAU8_9ACTN</name>
<dbReference type="Pfam" id="PF00975">
    <property type="entry name" value="Thioesterase"/>
    <property type="match status" value="1"/>
</dbReference>
<dbReference type="InterPro" id="IPR049552">
    <property type="entry name" value="PKS_DH_N"/>
</dbReference>
<dbReference type="SUPFAM" id="SSF52151">
    <property type="entry name" value="FabD/lysophospholipase-like"/>
    <property type="match status" value="1"/>
</dbReference>
<dbReference type="GO" id="GO:0006633">
    <property type="term" value="P:fatty acid biosynthetic process"/>
    <property type="evidence" value="ECO:0007669"/>
    <property type="project" value="InterPro"/>
</dbReference>
<dbReference type="RefSeq" id="WP_318783548.1">
    <property type="nucleotide sequence ID" value="NZ_JADBEB010000001.1"/>
</dbReference>
<dbReference type="Pfam" id="PF16197">
    <property type="entry name" value="KAsynt_C_assoc"/>
    <property type="match status" value="1"/>
</dbReference>
<dbReference type="InterPro" id="IPR016036">
    <property type="entry name" value="Malonyl_transacylase_ACP-bd"/>
</dbReference>
<dbReference type="InterPro" id="IPR036291">
    <property type="entry name" value="NAD(P)-bd_dom_sf"/>
</dbReference>
<dbReference type="PROSITE" id="PS00012">
    <property type="entry name" value="PHOSPHOPANTETHEINE"/>
    <property type="match status" value="1"/>
</dbReference>
<evidence type="ECO:0000256" key="5">
    <source>
        <dbReference type="ARBA" id="ARBA00022737"/>
    </source>
</evidence>
<dbReference type="SMART" id="SM00826">
    <property type="entry name" value="PKS_DH"/>
    <property type="match status" value="1"/>
</dbReference>
<dbReference type="PROSITE" id="PS00455">
    <property type="entry name" value="AMP_BINDING"/>
    <property type="match status" value="1"/>
</dbReference>
<feature type="domain" description="Carrier" evidence="9">
    <location>
        <begin position="2221"/>
        <end position="2296"/>
    </location>
</feature>
<dbReference type="Pfam" id="PF14765">
    <property type="entry name" value="PS-DH"/>
    <property type="match status" value="1"/>
</dbReference>
<dbReference type="Pfam" id="PF21089">
    <property type="entry name" value="PKS_DH_N"/>
    <property type="match status" value="1"/>
</dbReference>
<dbReference type="InterPro" id="IPR001227">
    <property type="entry name" value="Ac_transferase_dom_sf"/>
</dbReference>
<dbReference type="Gene3D" id="3.40.47.10">
    <property type="match status" value="1"/>
</dbReference>
<feature type="active site" description="Proton acceptor; for dehydratase activity" evidence="7">
    <location>
        <position position="1558"/>
    </location>
</feature>
<dbReference type="SUPFAM" id="SSF47336">
    <property type="entry name" value="ACP-like"/>
    <property type="match status" value="2"/>
</dbReference>
<dbReference type="InterPro" id="IPR020841">
    <property type="entry name" value="PKS_Beta-ketoAc_synthase_dom"/>
</dbReference>
<keyword evidence="4 12" id="KW-0808">Transferase</keyword>
<dbReference type="InterPro" id="IPR014031">
    <property type="entry name" value="Ketoacyl_synth_C"/>
</dbReference>
<sequence length="2605" mass="272022">MRDVWDVEGQRHTTAAERDVITPIPLLLRDNARRYADRTAYADDRRAVTWGELERRTGRLGAGLGVERGARVAFCLDGGVDLVEVLLAAVRATAVGVPLSPHCTEGELAALLADCEPAVLVIDERRLDQVARVVAGRRPVRLVVAGAGPLPDGARRLSDLTDDGDDPGEPVGDAPDDLSLDEPAFMLYTSGTTGAAKGAVSTQRAALWSAVSCYGPVLRLTSDDRLLWPLPMAHSFAHSFCVLGVTVAGASARIVSEPAPATVARLLGEAAPTVVAGVPVTYRQLLDADLPAVSSLRICLTAGAVSDPKLRADVEARLGVPLLDCYGSTETCGMIAVEPVAGPRTRGTSGPPAPGVELRLVDPATGRAAAPDADGEVWVRGPNLMLGYHGRPQATAEVLRDGWYRTGDLGRIDPHGHLSLVGRVGDLIIRGGTNVDPAEIEQTLRGLPEVADAAVVARAHPLLGEVPVAFVVSADPAGLTDPADLLRACARALSAHKVPEEIVFTPVIPRTTSGKPRRRLLREALAAGTSPETTARFDGLTAGERRAALADLVRAEVAAICGPVADLATAFADLGMTSMAAMTVWHRLSLRTGLRLPTTVLWDQPSPAALVTYLDGRFSGGAAATVARRPRAATEPVAIVAVGCRYPGGVRSPEQLWRLVDDGADATSEFPTDRGWDVEALYDADPDRIGTTYTRRGGFLHDAADFDPAFFGISPREALATDPQHRLLLEVAWEVFERAGIPAPRLRDSDTGVFVGLMHADYASRLSAHELESHLGIGSAGSVASGRIAYVFGLRGPTMTIDTACSSSLVAMDLAAKSLRSGECSLALAGGVTVMATPGPFLAFSRQRGLAPDGRCRSFAAGADGTAWAEGTGLVLLERLADARRHGHPVLAILRGSAVNSDGASNGLTAPNGESQRDLIRLALADADLEGADVDVVEGHGTGTRLGDPIEAAAVLDTYGQDRQQPVWLGSVKSNLGHTQAAAGVAGVIKMIEAMRHQKLPRSLYADEPSPYVDWTAGAVRLLDTARPWPAQGRPRRAAVSSFGIGGTNAHVIIEEPTAGVATSAVGAASDVDSGTEATGASPPARASGWGSPPWLLSGADEAGLRAYAGRLAGALPDASPLDVAYSLATGRTALGHRAAVRAGHVEAVRDLARGVPNTGVRRAVARRDPRLAFLFTGQGAQRLGMGDELAAAFPRFAEAYDAVCAAFTPHLDRPLRSVVDGTDAELLDRTDYAQPALFAYEVALHALYQACGVRPDHLAGHSIGELVAAHVAGVLSLPDAARLVAARGRLMAALPPGGAMVAVRATEGEVEKLLADGAGPVGLAAVNGPDSVVLSGAENAVTELVARLGRRANRLRVSHAFHSPLLDPMLADFRAVAESVTYHRPSVPVVSGLTGRPDPDALRSAEYWVRHARETVRYADTVGWLDGAGTSAYLEVGPDAVLAVLAERCVAADSDAVFVPGLRSGSTEVTGLLDALTTLHLHGVPVDWLPAYAGSGARRCDLPTYPFQRQRYWLDATPPAVVASHPMLGDPQPAADGPQVRHSGVLAATRLPWLTDHVIGDDVVVPAAALAELAFQAAGAGSGAVRLAELTISTPLVLAGPVDVQVVVDAPDQTGDRPLTIWARQDGSRGPWSRHATATVTAPTGRARATPTDWPPPAARPVAVDYARLGAAGFRYGPAFRLVTGLWQDADTVYAELTLPADGAGAGRYGLHPALLDAALHASLLAEPPDRLRVPFTFSGVELHTRGATAARVVLSRIGPDEVRLTVDDPLGRPVATIDSLVTREIDAATAARTTARRALHRLDWVPAPTAGNGGPYELYRPAAPADGDPPARVRALLGSTLHRLTDWLDADRPGRLVVVTERATGADPDPAMAAVWGLVGSAQSEHPGRYGVVDLCGTPASEAALERAAALAEPRLAVHGGSIVAPRLVPSIAADGPAPALDPDGTVLITGGTGALGAILARHLVAEYGVRHLVLASRRGDPPSWADELPARVSVVGCDLGDRSQVDALVAACRPGLTAVFHLAGLLDDGVLTAMSPERIAAVLAPKADAAWHLHEATRGLGLAAFVTYSSASGVLGRPGQANYAAANAFLDALAQHRTARGLPAQSLAWGLWETDDDTAGMAGRAVTYTARRQLTDGGIRALTVAQGTALLDRALRTPEPVLVPLLLDLPALAGAAVPPILSALVPAAPDGATTGAADDARAAWRATLAGVPAADRKATLSTLVRAEVAAVLGFADAASWDAERHFTELGLDSLAAVQLRNRLSTSAGVRLEATIALDHPTLPELTAHLYPLLTEALSTGATPIDDAPTGATGEAPPTGERIVSDRFTAIYHRVIRDQGVSEAMALRYLASYGLPTFTAAQRARHAIPPVRLAEGDPRGPVLLFLPGYLALSDPTPVGLVRALADEFDLHILVNPGFGARRDVPDSVATLATLHADTVRTLAGDRPVVLVGECTGGGVAHALAGQLVTDGAPPVGVILIDSHLGPAGRDDRRALALVAADRNRPAELFHGFFSDATMIAGGAYVRIFDGWQPQASPVPTLLLRAVPTREMRDADPGGDWSPHWPLPHEVVDIPGDHYTMVSEDAGTTATAIRGWIRDLHAAR</sequence>
<feature type="region of interest" description="Disordered" evidence="8">
    <location>
        <begin position="153"/>
        <end position="177"/>
    </location>
</feature>
<dbReference type="Pfam" id="PF00501">
    <property type="entry name" value="AMP-binding"/>
    <property type="match status" value="1"/>
</dbReference>
<feature type="active site" description="Proton donor; for dehydratase activity" evidence="7">
    <location>
        <position position="1718"/>
    </location>
</feature>
<feature type="domain" description="Ketosynthase family 3 (KS3)" evidence="10">
    <location>
        <begin position="634"/>
        <end position="1056"/>
    </location>
</feature>
<dbReference type="Pfam" id="PF08659">
    <property type="entry name" value="KR"/>
    <property type="match status" value="1"/>
</dbReference>
<dbReference type="InterPro" id="IPR020806">
    <property type="entry name" value="PKS_PP-bd"/>
</dbReference>
<keyword evidence="5" id="KW-0677">Repeat</keyword>
<dbReference type="PROSITE" id="PS52019">
    <property type="entry name" value="PKS_MFAS_DH"/>
    <property type="match status" value="1"/>
</dbReference>
<dbReference type="PANTHER" id="PTHR43775">
    <property type="entry name" value="FATTY ACID SYNTHASE"/>
    <property type="match status" value="1"/>
</dbReference>
<dbReference type="Gene3D" id="3.30.300.30">
    <property type="match status" value="1"/>
</dbReference>
<dbReference type="InterPro" id="IPR032821">
    <property type="entry name" value="PKS_assoc"/>
</dbReference>
<dbReference type="CDD" id="cd00833">
    <property type="entry name" value="PKS"/>
    <property type="match status" value="1"/>
</dbReference>
<dbReference type="InterPro" id="IPR025110">
    <property type="entry name" value="AMP-bd_C"/>
</dbReference>
<dbReference type="SMART" id="SM00823">
    <property type="entry name" value="PKS_PP"/>
    <property type="match status" value="2"/>
</dbReference>
<dbReference type="InterPro" id="IPR016035">
    <property type="entry name" value="Acyl_Trfase/lysoPLipase"/>
</dbReference>
<dbReference type="InterPro" id="IPR013968">
    <property type="entry name" value="PKS_KR"/>
</dbReference>
<dbReference type="InterPro" id="IPR020845">
    <property type="entry name" value="AMP-binding_CS"/>
</dbReference>
<dbReference type="InterPro" id="IPR050091">
    <property type="entry name" value="PKS_NRPS_Biosynth_Enz"/>
</dbReference>
<dbReference type="SUPFAM" id="SSF55048">
    <property type="entry name" value="Probable ACP-binding domain of malonyl-CoA ACP transacylase"/>
    <property type="match status" value="1"/>
</dbReference>
<dbReference type="InterPro" id="IPR020802">
    <property type="entry name" value="TesA-like"/>
</dbReference>
<evidence type="ECO:0000313" key="13">
    <source>
        <dbReference type="Proteomes" id="UP000649753"/>
    </source>
</evidence>
<dbReference type="Pfam" id="PF02801">
    <property type="entry name" value="Ketoacyl-synt_C"/>
    <property type="match status" value="1"/>
</dbReference>
<dbReference type="Gene3D" id="3.40.366.10">
    <property type="entry name" value="Malonyl-Coenzyme A Acyl Carrier Protein, domain 2"/>
    <property type="match status" value="1"/>
</dbReference>
<feature type="region of interest" description="C-terminal hotdog fold" evidence="7">
    <location>
        <begin position="1658"/>
        <end position="1793"/>
    </location>
</feature>
<dbReference type="EMBL" id="JADBEB010000001">
    <property type="protein sequence ID" value="MBE1491056.1"/>
    <property type="molecule type" value="Genomic_DNA"/>
</dbReference>
<feature type="region of interest" description="Disordered" evidence="8">
    <location>
        <begin position="1072"/>
        <end position="1093"/>
    </location>
</feature>
<evidence type="ECO:0000256" key="6">
    <source>
        <dbReference type="ARBA" id="ARBA00023315"/>
    </source>
</evidence>
<dbReference type="Pfam" id="PF00109">
    <property type="entry name" value="ketoacyl-synt"/>
    <property type="match status" value="1"/>
</dbReference>
<evidence type="ECO:0000259" key="9">
    <source>
        <dbReference type="PROSITE" id="PS50075"/>
    </source>
</evidence>
<dbReference type="Gene3D" id="3.30.70.3290">
    <property type="match status" value="1"/>
</dbReference>
<evidence type="ECO:0000259" key="10">
    <source>
        <dbReference type="PROSITE" id="PS52004"/>
    </source>
</evidence>